<accession>A0AAV4NTS6</accession>
<evidence type="ECO:0000313" key="2">
    <source>
        <dbReference type="Proteomes" id="UP001054945"/>
    </source>
</evidence>
<gene>
    <name evidence="1" type="ORF">CEXT_401761</name>
</gene>
<keyword evidence="2" id="KW-1185">Reference proteome</keyword>
<reference evidence="1 2" key="1">
    <citation type="submission" date="2021-06" db="EMBL/GenBank/DDBJ databases">
        <title>Caerostris extrusa draft genome.</title>
        <authorList>
            <person name="Kono N."/>
            <person name="Arakawa K."/>
        </authorList>
    </citation>
    <scope>NUCLEOTIDE SEQUENCE [LARGE SCALE GENOMIC DNA]</scope>
</reference>
<comment type="caution">
    <text evidence="1">The sequence shown here is derived from an EMBL/GenBank/DDBJ whole genome shotgun (WGS) entry which is preliminary data.</text>
</comment>
<sequence length="100" mass="11927">MNKHWFVVDSIFTMQRRDISTCLWSLQAEQTTSFSYDFSFTVCKNIRMRRLADVQCIARLFSQLSYTLAELFIFQQPAKILLYMHNYLPCVHKKSAIFIM</sequence>
<dbReference type="Proteomes" id="UP001054945">
    <property type="component" value="Unassembled WGS sequence"/>
</dbReference>
<organism evidence="1 2">
    <name type="scientific">Caerostris extrusa</name>
    <name type="common">Bark spider</name>
    <name type="synonym">Caerostris bankana</name>
    <dbReference type="NCBI Taxonomy" id="172846"/>
    <lineage>
        <taxon>Eukaryota</taxon>
        <taxon>Metazoa</taxon>
        <taxon>Ecdysozoa</taxon>
        <taxon>Arthropoda</taxon>
        <taxon>Chelicerata</taxon>
        <taxon>Arachnida</taxon>
        <taxon>Araneae</taxon>
        <taxon>Araneomorphae</taxon>
        <taxon>Entelegynae</taxon>
        <taxon>Araneoidea</taxon>
        <taxon>Araneidae</taxon>
        <taxon>Caerostris</taxon>
    </lineage>
</organism>
<protein>
    <submittedName>
        <fullName evidence="1">Uncharacterized protein</fullName>
    </submittedName>
</protein>
<dbReference type="EMBL" id="BPLR01003739">
    <property type="protein sequence ID" value="GIX88123.1"/>
    <property type="molecule type" value="Genomic_DNA"/>
</dbReference>
<name>A0AAV4NTS6_CAEEX</name>
<proteinExistence type="predicted"/>
<evidence type="ECO:0000313" key="1">
    <source>
        <dbReference type="EMBL" id="GIX88123.1"/>
    </source>
</evidence>
<dbReference type="AlphaFoldDB" id="A0AAV4NTS6"/>